<keyword evidence="4" id="KW-1185">Reference proteome</keyword>
<protein>
    <submittedName>
        <fullName evidence="2">Uncharacterized protein</fullName>
    </submittedName>
</protein>
<evidence type="ECO:0000313" key="3">
    <source>
        <dbReference type="EMBL" id="WWC63630.1"/>
    </source>
</evidence>
<evidence type="ECO:0000313" key="4">
    <source>
        <dbReference type="Proteomes" id="UP000078595"/>
    </source>
</evidence>
<feature type="region of interest" description="Disordered" evidence="1">
    <location>
        <begin position="350"/>
        <end position="487"/>
    </location>
</feature>
<dbReference type="AlphaFoldDB" id="A0A1A6A1M9"/>
<accession>A0A1A6A1M9</accession>
<dbReference type="Proteomes" id="UP000078595">
    <property type="component" value="Chromosome 7"/>
</dbReference>
<feature type="compositionally biased region" description="Acidic residues" evidence="1">
    <location>
        <begin position="361"/>
        <end position="371"/>
    </location>
</feature>
<evidence type="ECO:0000313" key="2">
    <source>
        <dbReference type="EMBL" id="OBR83967.1"/>
    </source>
</evidence>
<name>A0A1A6A1M9_9TREE</name>
<feature type="region of interest" description="Disordered" evidence="1">
    <location>
        <begin position="265"/>
        <end position="285"/>
    </location>
</feature>
<feature type="compositionally biased region" description="Basic residues" evidence="1">
    <location>
        <begin position="458"/>
        <end position="473"/>
    </location>
</feature>
<reference evidence="3" key="3">
    <citation type="submission" date="2024-02" db="EMBL/GenBank/DDBJ databases">
        <title>Comparative genomics of Cryptococcus and Kwoniella reveals pathogenesis evolution and contrasting modes of karyotype evolution via chromosome fusion or intercentromeric recombination.</title>
        <authorList>
            <person name="Coelho M.A."/>
            <person name="David-Palma M."/>
            <person name="Shea T."/>
            <person name="Bowers K."/>
            <person name="McGinley-Smith S."/>
            <person name="Mohammad A.W."/>
            <person name="Gnirke A."/>
            <person name="Yurkov A.M."/>
            <person name="Nowrousian M."/>
            <person name="Sun S."/>
            <person name="Cuomo C.A."/>
            <person name="Heitman J."/>
        </authorList>
    </citation>
    <scope>NUCLEOTIDE SEQUENCE</scope>
    <source>
        <strain evidence="3">CBS 10117</strain>
    </source>
</reference>
<reference evidence="2" key="1">
    <citation type="submission" date="2013-07" db="EMBL/GenBank/DDBJ databases">
        <title>The Genome Sequence of Cryptococcus dejecticola CBS10117.</title>
        <authorList>
            <consortium name="The Broad Institute Genome Sequencing Platform"/>
            <person name="Cuomo C."/>
            <person name="Litvintseva A."/>
            <person name="Chen Y."/>
            <person name="Heitman J."/>
            <person name="Sun S."/>
            <person name="Springer D."/>
            <person name="Dromer F."/>
            <person name="Young S.K."/>
            <person name="Zeng Q."/>
            <person name="Gargeya S."/>
            <person name="Fitzgerald M."/>
            <person name="Abouelleil A."/>
            <person name="Alvarado L."/>
            <person name="Berlin A.M."/>
            <person name="Chapman S.B."/>
            <person name="Dewar J."/>
            <person name="Goldberg J."/>
            <person name="Griggs A."/>
            <person name="Gujja S."/>
            <person name="Hansen M."/>
            <person name="Howarth C."/>
            <person name="Imamovic A."/>
            <person name="Larimer J."/>
            <person name="McCowan C."/>
            <person name="Murphy C."/>
            <person name="Pearson M."/>
            <person name="Priest M."/>
            <person name="Roberts A."/>
            <person name="Saif S."/>
            <person name="Shea T."/>
            <person name="Sykes S."/>
            <person name="Wortman J."/>
            <person name="Nusbaum C."/>
            <person name="Birren B."/>
        </authorList>
    </citation>
    <scope>NUCLEOTIDE SEQUENCE [LARGE SCALE GENOMIC DNA]</scope>
    <source>
        <strain evidence="2">CBS 10117</strain>
    </source>
</reference>
<sequence>MLIENSDGSLEIKDEAAKGIVDNCKSLHISSRIVKVNSNDSGWSLRSYFTLGTEKVSAPVTIPDLPFSTECGYSSGETTVQAFDVDTVYRWDLNSHNPITPDRGSLPLGEVVRSVPIFFERATESLEMLEQERAERKAIYDDLSRVIGSDNLLGGYDDPEKESWIVQRFFANMALKKYLKPGMNTPSDDPWNVDKMQNEAFRRGQSQCSEFIKLSTTNKRHGSAKPDRKWLKDVMGTWKRGLEANYQAKYEETLLELFELNNDLWPDDNDDQSNNSGRTTKKRNTMIEAKKAKIAKMSSAATQSKESVSEQFKALFGKNHDVPWPVIVDDWKYIIDRPLMQKHRTSHYLDDTKATRADPPETGDVDEDEAVDGSSNEDHSQPDTKGGFSKGSRDSKAPTDTTAGREAMPGWDKTAGAWKKPWTDPNPALARSGPSLSDSDCVQTEQGDDDGFTLVGNRKNKRHSKKKKGRGQKSRSAPIGLSEHKFPGTSMVTDEVDLSADSTNTEAGSDTVGVSTVESFAPSSVSEDSGSNIKGKALSVVLEPAYPIVSSGMMVMGSSKSVSTGWTFNPAADD</sequence>
<dbReference type="RefSeq" id="XP_018261809.1">
    <property type="nucleotide sequence ID" value="XM_018409536.1"/>
</dbReference>
<dbReference type="GeneID" id="28969953"/>
<dbReference type="EMBL" id="KI894033">
    <property type="protein sequence ID" value="OBR83967.1"/>
    <property type="molecule type" value="Genomic_DNA"/>
</dbReference>
<evidence type="ECO:0000256" key="1">
    <source>
        <dbReference type="SAM" id="MobiDB-lite"/>
    </source>
</evidence>
<dbReference type="KEGG" id="kdj:28969953"/>
<dbReference type="VEuPathDB" id="FungiDB:I303_06254"/>
<feature type="compositionally biased region" description="Polar residues" evidence="1">
    <location>
        <begin position="434"/>
        <end position="445"/>
    </location>
</feature>
<reference evidence="3" key="2">
    <citation type="submission" date="2013-07" db="EMBL/GenBank/DDBJ databases">
        <authorList>
            <consortium name="The Broad Institute Genome Sequencing Platform"/>
            <person name="Cuomo C."/>
            <person name="Litvintseva A."/>
            <person name="Chen Y."/>
            <person name="Heitman J."/>
            <person name="Sun S."/>
            <person name="Springer D."/>
            <person name="Dromer F."/>
            <person name="Young S.K."/>
            <person name="Zeng Q."/>
            <person name="Gargeya S."/>
            <person name="Fitzgerald M."/>
            <person name="Abouelleil A."/>
            <person name="Alvarado L."/>
            <person name="Berlin A.M."/>
            <person name="Chapman S.B."/>
            <person name="Dewar J."/>
            <person name="Goldberg J."/>
            <person name="Griggs A."/>
            <person name="Gujja S."/>
            <person name="Hansen M."/>
            <person name="Howarth C."/>
            <person name="Imamovic A."/>
            <person name="Larimer J."/>
            <person name="McCowan C."/>
            <person name="Murphy C."/>
            <person name="Pearson M."/>
            <person name="Priest M."/>
            <person name="Roberts A."/>
            <person name="Saif S."/>
            <person name="Shea T."/>
            <person name="Sykes S."/>
            <person name="Wortman J."/>
            <person name="Nusbaum C."/>
            <person name="Birren B."/>
        </authorList>
    </citation>
    <scope>NUCLEOTIDE SEQUENCE</scope>
    <source>
        <strain evidence="3">CBS 10117</strain>
    </source>
</reference>
<dbReference type="EMBL" id="CP144536">
    <property type="protein sequence ID" value="WWC63630.1"/>
    <property type="molecule type" value="Genomic_DNA"/>
</dbReference>
<feature type="compositionally biased region" description="Basic and acidic residues" evidence="1">
    <location>
        <begin position="350"/>
        <end position="359"/>
    </location>
</feature>
<gene>
    <name evidence="2" type="ORF">I303_06254</name>
    <name evidence="3" type="ORF">I303_106235</name>
</gene>
<proteinExistence type="predicted"/>
<organism evidence="2">
    <name type="scientific">Kwoniella dejecticola CBS 10117</name>
    <dbReference type="NCBI Taxonomy" id="1296121"/>
    <lineage>
        <taxon>Eukaryota</taxon>
        <taxon>Fungi</taxon>
        <taxon>Dikarya</taxon>
        <taxon>Basidiomycota</taxon>
        <taxon>Agaricomycotina</taxon>
        <taxon>Tremellomycetes</taxon>
        <taxon>Tremellales</taxon>
        <taxon>Cryptococcaceae</taxon>
        <taxon>Kwoniella</taxon>
    </lineage>
</organism>